<keyword evidence="3" id="KW-1185">Reference proteome</keyword>
<dbReference type="OrthoDB" id="7984201at2759"/>
<dbReference type="PANTHER" id="PTHR13593:SF140">
    <property type="entry name" value="PLC-LIKE PHOSPHODIESTERASE"/>
    <property type="match status" value="1"/>
</dbReference>
<name>A0A5C3LSB8_9AGAR</name>
<dbReference type="GO" id="GO:0006629">
    <property type="term" value="P:lipid metabolic process"/>
    <property type="evidence" value="ECO:0007669"/>
    <property type="project" value="InterPro"/>
</dbReference>
<evidence type="ECO:0000256" key="1">
    <source>
        <dbReference type="SAM" id="MobiDB-lite"/>
    </source>
</evidence>
<feature type="compositionally biased region" description="Acidic residues" evidence="1">
    <location>
        <begin position="1"/>
        <end position="16"/>
    </location>
</feature>
<dbReference type="PANTHER" id="PTHR13593">
    <property type="match status" value="1"/>
</dbReference>
<sequence>MRRDEDNTEGEGEEGESSQPPVVAANASGLRCNGRTELCERPYGNVTFLGAHDSFAASGNPFALARTQEIDVAAQLKLGVRMLQAQGRMNNNKLHFCHTSCGLFDGGSVEDYLKKVKTFLDQNSNEVLTLIFTNPENISVAEVWKPAFDNSGISDLAYVPNEPIPKRDDWPTLGDMIETKKRVVVFLDKGAAAPEGGALVDFILPQFQMIWEDKYSSTDDKFPCKVDRTEKPLAPVDQLNMINHNLNLNIFPIGPVLIPHRLVAPKTNSVNTIFSHAYGCSNFTEERAPNFVMLDFVNVGQGMEAVNRLNGFTS</sequence>
<dbReference type="InterPro" id="IPR017946">
    <property type="entry name" value="PLC-like_Pdiesterase_TIM-brl"/>
</dbReference>
<reference evidence="2 3" key="1">
    <citation type="journal article" date="2019" name="Nat. Ecol. Evol.">
        <title>Megaphylogeny resolves global patterns of mushroom evolution.</title>
        <authorList>
            <person name="Varga T."/>
            <person name="Krizsan K."/>
            <person name="Foldi C."/>
            <person name="Dima B."/>
            <person name="Sanchez-Garcia M."/>
            <person name="Sanchez-Ramirez S."/>
            <person name="Szollosi G.J."/>
            <person name="Szarkandi J.G."/>
            <person name="Papp V."/>
            <person name="Albert L."/>
            <person name="Andreopoulos W."/>
            <person name="Angelini C."/>
            <person name="Antonin V."/>
            <person name="Barry K.W."/>
            <person name="Bougher N.L."/>
            <person name="Buchanan P."/>
            <person name="Buyck B."/>
            <person name="Bense V."/>
            <person name="Catcheside P."/>
            <person name="Chovatia M."/>
            <person name="Cooper J."/>
            <person name="Damon W."/>
            <person name="Desjardin D."/>
            <person name="Finy P."/>
            <person name="Geml J."/>
            <person name="Haridas S."/>
            <person name="Hughes K."/>
            <person name="Justo A."/>
            <person name="Karasinski D."/>
            <person name="Kautmanova I."/>
            <person name="Kiss B."/>
            <person name="Kocsube S."/>
            <person name="Kotiranta H."/>
            <person name="LaButti K.M."/>
            <person name="Lechner B.E."/>
            <person name="Liimatainen K."/>
            <person name="Lipzen A."/>
            <person name="Lukacs Z."/>
            <person name="Mihaltcheva S."/>
            <person name="Morgado L.N."/>
            <person name="Niskanen T."/>
            <person name="Noordeloos M.E."/>
            <person name="Ohm R.A."/>
            <person name="Ortiz-Santana B."/>
            <person name="Ovrebo C."/>
            <person name="Racz N."/>
            <person name="Riley R."/>
            <person name="Savchenko A."/>
            <person name="Shiryaev A."/>
            <person name="Soop K."/>
            <person name="Spirin V."/>
            <person name="Szebenyi C."/>
            <person name="Tomsovsky M."/>
            <person name="Tulloss R.E."/>
            <person name="Uehling J."/>
            <person name="Grigoriev I.V."/>
            <person name="Vagvolgyi C."/>
            <person name="Papp T."/>
            <person name="Martin F.M."/>
            <person name="Miettinen O."/>
            <person name="Hibbett D.S."/>
            <person name="Nagy L.G."/>
        </authorList>
    </citation>
    <scope>NUCLEOTIDE SEQUENCE [LARGE SCALE GENOMIC DNA]</scope>
    <source>
        <strain evidence="2 3">CBS 166.37</strain>
    </source>
</reference>
<proteinExistence type="predicted"/>
<gene>
    <name evidence="2" type="ORF">BDQ12DRAFT_611246</name>
</gene>
<evidence type="ECO:0000313" key="2">
    <source>
        <dbReference type="EMBL" id="TFK35682.1"/>
    </source>
</evidence>
<organism evidence="2 3">
    <name type="scientific">Crucibulum laeve</name>
    <dbReference type="NCBI Taxonomy" id="68775"/>
    <lineage>
        <taxon>Eukaryota</taxon>
        <taxon>Fungi</taxon>
        <taxon>Dikarya</taxon>
        <taxon>Basidiomycota</taxon>
        <taxon>Agaricomycotina</taxon>
        <taxon>Agaricomycetes</taxon>
        <taxon>Agaricomycetidae</taxon>
        <taxon>Agaricales</taxon>
        <taxon>Agaricineae</taxon>
        <taxon>Nidulariaceae</taxon>
        <taxon>Crucibulum</taxon>
    </lineage>
</organism>
<dbReference type="Gene3D" id="3.20.20.190">
    <property type="entry name" value="Phosphatidylinositol (PI) phosphodiesterase"/>
    <property type="match status" value="1"/>
</dbReference>
<dbReference type="SUPFAM" id="SSF51695">
    <property type="entry name" value="PLC-like phosphodiesterases"/>
    <property type="match status" value="1"/>
</dbReference>
<dbReference type="STRING" id="68775.A0A5C3LSB8"/>
<dbReference type="Proteomes" id="UP000308652">
    <property type="component" value="Unassembled WGS sequence"/>
</dbReference>
<dbReference type="InterPro" id="IPR051057">
    <property type="entry name" value="PI-PLC_domain"/>
</dbReference>
<evidence type="ECO:0000313" key="3">
    <source>
        <dbReference type="Proteomes" id="UP000308652"/>
    </source>
</evidence>
<feature type="region of interest" description="Disordered" evidence="1">
    <location>
        <begin position="1"/>
        <end position="24"/>
    </location>
</feature>
<dbReference type="Pfam" id="PF26146">
    <property type="entry name" value="PI-PLC_X"/>
    <property type="match status" value="1"/>
</dbReference>
<protein>
    <submittedName>
        <fullName evidence="2">PLC-like phosphodiesterase</fullName>
    </submittedName>
</protein>
<dbReference type="EMBL" id="ML213619">
    <property type="protein sequence ID" value="TFK35682.1"/>
    <property type="molecule type" value="Genomic_DNA"/>
</dbReference>
<dbReference type="AlphaFoldDB" id="A0A5C3LSB8"/>
<accession>A0A5C3LSB8</accession>
<dbReference type="GO" id="GO:0008081">
    <property type="term" value="F:phosphoric diester hydrolase activity"/>
    <property type="evidence" value="ECO:0007669"/>
    <property type="project" value="InterPro"/>
</dbReference>